<comment type="subunit">
    <text evidence="2 5">Homopentamer.</text>
</comment>
<dbReference type="InterPro" id="IPR003481">
    <property type="entry name" value="FliD_N"/>
</dbReference>
<keyword evidence="9" id="KW-1185">Reference proteome</keyword>
<evidence type="ECO:0000256" key="4">
    <source>
        <dbReference type="ARBA" id="ARBA00023143"/>
    </source>
</evidence>
<comment type="similarity">
    <text evidence="1 5">Belongs to the FliD family.</text>
</comment>
<dbReference type="PANTHER" id="PTHR30288">
    <property type="entry name" value="FLAGELLAR CAP/ASSEMBLY PROTEIN FLID"/>
    <property type="match status" value="1"/>
</dbReference>
<sequence length="568" mass="62201">MADLGTLSSLGIGSGVLNYDVIDKLKNADTDVMVKPMEDKVDLLKKKESALSQFITIGATVKGDISDIADGTLFAKVTTNVVGSSVEVSANDGVKPQEFSINVTQLAQNDIYESNGFASMDSIINTSSNPITLNLGVGDVFTSITLQAGATLNDLKDAINNANAGVTASIIDTGIGDNPYKLVIKANETGADNVIKLDYSQIEDLGFNQTTYKSATFTSDTDVINNSGSTQTFSIDINGTTYSMDVTNGMSVSDFVNALNNGELKDSEGNSLKMNASFNTNTGQIEFNLNAIGDITINDSNLLTNFNDNTDFTNANRLQTAQNSKFTYNGVEVERSSNTIEDLITGVTINLKSTGESSVKIESGVDDIVEAIKKFVADYNSMVSNIQSLTAYNKDTGDVGLFQGDSDFTMLESIFSGDLFGTTYTYKTDAYDRNGNLYTQNQFFNATTVGFDMDRNGMISFDETKFKEAFEQNPDITQNWFETTFTKLNNDFERTITGDKSNLSLLDQNIKDEEKRYEDRIDAMKKFLDTKYEIMAKQFAAYDEMINKFNAMSNSLLMVINQEINNTN</sequence>
<evidence type="ECO:0000256" key="5">
    <source>
        <dbReference type="RuleBase" id="RU362066"/>
    </source>
</evidence>
<evidence type="ECO:0000313" key="8">
    <source>
        <dbReference type="EMBL" id="QCT95145.1"/>
    </source>
</evidence>
<dbReference type="InterPro" id="IPR040026">
    <property type="entry name" value="FliD"/>
</dbReference>
<keyword evidence="5" id="KW-0964">Secreted</keyword>
<comment type="function">
    <text evidence="5">Required for morphogenesis and for the elongation of the flagellar filament by facilitating polymerization of the flagellin monomers at the tip of growing filament. Forms a capping structure, which prevents flagellin subunits (transported through the central channel of the flagellum) from leaking out without polymerization at the distal end.</text>
</comment>
<evidence type="ECO:0000313" key="9">
    <source>
        <dbReference type="Proteomes" id="UP000306825"/>
    </source>
</evidence>
<reference evidence="8 9" key="1">
    <citation type="submission" date="2019-05" db="EMBL/GenBank/DDBJ databases">
        <title>A comparative analysis of the Nautiliaceae.</title>
        <authorList>
            <person name="Grosche A."/>
            <person name="Smedile F."/>
            <person name="Vetriani C."/>
        </authorList>
    </citation>
    <scope>NUCLEOTIDE SEQUENCE [LARGE SCALE GENOMIC DNA]</scope>
    <source>
        <strain evidence="8 9">TB-2</strain>
    </source>
</reference>
<keyword evidence="8" id="KW-0966">Cell projection</keyword>
<evidence type="ECO:0000256" key="3">
    <source>
        <dbReference type="ARBA" id="ARBA00023054"/>
    </source>
</evidence>
<feature type="domain" description="Flagellar hook-associated protein 2 C-terminal" evidence="7">
    <location>
        <begin position="321"/>
        <end position="551"/>
    </location>
</feature>
<gene>
    <name evidence="8" type="ORF">FE773_08060</name>
</gene>
<dbReference type="Proteomes" id="UP000306825">
    <property type="component" value="Chromosome"/>
</dbReference>
<evidence type="ECO:0000259" key="7">
    <source>
        <dbReference type="Pfam" id="PF07195"/>
    </source>
</evidence>
<comment type="subcellular location">
    <subcellularLocation>
        <location evidence="5">Secreted</location>
    </subcellularLocation>
    <subcellularLocation>
        <location evidence="5">Bacterial flagellum</location>
    </subcellularLocation>
</comment>
<protein>
    <recommendedName>
        <fullName evidence="5">Flagellar hook-associated protein 2</fullName>
        <shortName evidence="5">HAP2</shortName>
    </recommendedName>
    <alternativeName>
        <fullName evidence="5">Flagellar cap protein</fullName>
    </alternativeName>
</protein>
<evidence type="ECO:0000256" key="2">
    <source>
        <dbReference type="ARBA" id="ARBA00011255"/>
    </source>
</evidence>
<keyword evidence="4 5" id="KW-0975">Bacterial flagellum</keyword>
<keyword evidence="8" id="KW-0282">Flagellum</keyword>
<dbReference type="Pfam" id="PF02465">
    <property type="entry name" value="FliD_N"/>
    <property type="match status" value="1"/>
</dbReference>
<organism evidence="8 9">
    <name type="scientific">Caminibacter mediatlanticus TB-2</name>
    <dbReference type="NCBI Taxonomy" id="391592"/>
    <lineage>
        <taxon>Bacteria</taxon>
        <taxon>Pseudomonadati</taxon>
        <taxon>Campylobacterota</taxon>
        <taxon>Epsilonproteobacteria</taxon>
        <taxon>Nautiliales</taxon>
        <taxon>Nautiliaceae</taxon>
        <taxon>Caminibacter</taxon>
    </lineage>
</organism>
<name>A0ABX5VD19_9BACT</name>
<feature type="domain" description="Flagellar hook-associated protein 2 N-terminal" evidence="6">
    <location>
        <begin position="14"/>
        <end position="110"/>
    </location>
</feature>
<dbReference type="PANTHER" id="PTHR30288:SF0">
    <property type="entry name" value="FLAGELLAR HOOK-ASSOCIATED PROTEIN 2"/>
    <property type="match status" value="1"/>
</dbReference>
<dbReference type="RefSeq" id="WP_138323756.1">
    <property type="nucleotide sequence ID" value="NZ_CP040463.1"/>
</dbReference>
<dbReference type="EMBL" id="CP040463">
    <property type="protein sequence ID" value="QCT95145.1"/>
    <property type="molecule type" value="Genomic_DNA"/>
</dbReference>
<evidence type="ECO:0000256" key="1">
    <source>
        <dbReference type="ARBA" id="ARBA00009764"/>
    </source>
</evidence>
<accession>A0ABX5VD19</accession>
<keyword evidence="8" id="KW-0969">Cilium</keyword>
<dbReference type="InterPro" id="IPR010809">
    <property type="entry name" value="FliD_C"/>
</dbReference>
<proteinExistence type="inferred from homology"/>
<evidence type="ECO:0000259" key="6">
    <source>
        <dbReference type="Pfam" id="PF02465"/>
    </source>
</evidence>
<keyword evidence="3" id="KW-0175">Coiled coil</keyword>
<dbReference type="Pfam" id="PF07195">
    <property type="entry name" value="FliD_C"/>
    <property type="match status" value="1"/>
</dbReference>